<dbReference type="InterPro" id="IPR043129">
    <property type="entry name" value="ATPase_NBD"/>
</dbReference>
<comment type="caution">
    <text evidence="2">The sequence shown here is derived from an EMBL/GenBank/DDBJ whole genome shotgun (WGS) entry which is preliminary data.</text>
</comment>
<dbReference type="AlphaFoldDB" id="A0A8J4AYS1"/>
<feature type="non-terminal residue" evidence="2">
    <location>
        <position position="1"/>
    </location>
</feature>
<feature type="region of interest" description="Disordered" evidence="1">
    <location>
        <begin position="1"/>
        <end position="32"/>
    </location>
</feature>
<protein>
    <submittedName>
        <fullName evidence="2">Uncharacterized protein</fullName>
    </submittedName>
</protein>
<dbReference type="PANTHER" id="PTHR14187:SF5">
    <property type="entry name" value="HEAT SHOCK 70 KDA PROTEIN 12A"/>
    <property type="match status" value="1"/>
</dbReference>
<dbReference type="PANTHER" id="PTHR14187">
    <property type="entry name" value="ALPHA KINASE/ELONGATION FACTOR 2 KINASE"/>
    <property type="match status" value="1"/>
</dbReference>
<organism evidence="2 3">
    <name type="scientific">Volvox africanus</name>
    <dbReference type="NCBI Taxonomy" id="51714"/>
    <lineage>
        <taxon>Eukaryota</taxon>
        <taxon>Viridiplantae</taxon>
        <taxon>Chlorophyta</taxon>
        <taxon>core chlorophytes</taxon>
        <taxon>Chlorophyceae</taxon>
        <taxon>CS clade</taxon>
        <taxon>Chlamydomonadales</taxon>
        <taxon>Volvocaceae</taxon>
        <taxon>Volvox</taxon>
    </lineage>
</organism>
<evidence type="ECO:0000256" key="1">
    <source>
        <dbReference type="SAM" id="MobiDB-lite"/>
    </source>
</evidence>
<gene>
    <name evidence="2" type="ORF">Vafri_6108</name>
</gene>
<feature type="non-terminal residue" evidence="2">
    <location>
        <position position="205"/>
    </location>
</feature>
<dbReference type="EMBL" id="BNCO01000008">
    <property type="protein sequence ID" value="GIL49984.1"/>
    <property type="molecule type" value="Genomic_DNA"/>
</dbReference>
<proteinExistence type="predicted"/>
<dbReference type="Gene3D" id="3.90.640.10">
    <property type="entry name" value="Actin, Chain A, domain 4"/>
    <property type="match status" value="1"/>
</dbReference>
<evidence type="ECO:0000313" key="3">
    <source>
        <dbReference type="Proteomes" id="UP000747399"/>
    </source>
</evidence>
<dbReference type="Proteomes" id="UP000747399">
    <property type="component" value="Unassembled WGS sequence"/>
</dbReference>
<evidence type="ECO:0000313" key="2">
    <source>
        <dbReference type="EMBL" id="GIL49984.1"/>
    </source>
</evidence>
<keyword evidence="3" id="KW-1185">Reference proteome</keyword>
<sequence length="205" mass="20497">VRGGGDTADAAKAAELSEVPSPGAERSAESRVGAGSAAAAASTLRDGDVLMVLDCGGGTTDITMHRVVGSGAGVRLQEATAGEGVIAGGRFVDAALWRHLRCMLGDSVWATWQQDNPTEWMQTAADHQTPAPGAAIAAAETQPHGTSAPPAAVAAARYGRAGGGGAATASRRLFGTLRGFPGAQAVRPSNGLHCSSGDGRAKQRA</sequence>
<reference evidence="2" key="1">
    <citation type="journal article" date="2021" name="Proc. Natl. Acad. Sci. U.S.A.">
        <title>Three genomes in the algal genus Volvox reveal the fate of a haploid sex-determining region after a transition to homothallism.</title>
        <authorList>
            <person name="Yamamoto K."/>
            <person name="Hamaji T."/>
            <person name="Kawai-Toyooka H."/>
            <person name="Matsuzaki R."/>
            <person name="Takahashi F."/>
            <person name="Nishimura Y."/>
            <person name="Kawachi M."/>
            <person name="Noguchi H."/>
            <person name="Minakuchi Y."/>
            <person name="Umen J.G."/>
            <person name="Toyoda A."/>
            <person name="Nozaki H."/>
        </authorList>
    </citation>
    <scope>NUCLEOTIDE SEQUENCE</scope>
    <source>
        <strain evidence="2">NIES-3780</strain>
    </source>
</reference>
<name>A0A8J4AYS1_9CHLO</name>
<feature type="region of interest" description="Disordered" evidence="1">
    <location>
        <begin position="185"/>
        <end position="205"/>
    </location>
</feature>
<dbReference type="Gene3D" id="3.30.420.40">
    <property type="match status" value="2"/>
</dbReference>
<dbReference type="SUPFAM" id="SSF53067">
    <property type="entry name" value="Actin-like ATPase domain"/>
    <property type="match status" value="1"/>
</dbReference>
<accession>A0A8J4AYS1</accession>